<evidence type="ECO:0000313" key="2">
    <source>
        <dbReference type="Proteomes" id="UP001592582"/>
    </source>
</evidence>
<sequence>MSKYVLTIPGTFLRPLQPDAKGRLLTALQGVDPDQVGSVPDDLDLLTLDQDGARFVLRLEVQAQDRGAAEGEALAVARRALASAGYDQDTAPTGAPSVTAIDVG</sequence>
<reference evidence="1 2" key="1">
    <citation type="submission" date="2024-09" db="EMBL/GenBank/DDBJ databases">
        <authorList>
            <person name="Lee S.D."/>
        </authorList>
    </citation>
    <scope>NUCLEOTIDE SEQUENCE [LARGE SCALE GENOMIC DNA]</scope>
    <source>
        <strain evidence="1 2">N1-1</strain>
    </source>
</reference>
<accession>A0ABV6V3N2</accession>
<evidence type="ECO:0000313" key="1">
    <source>
        <dbReference type="EMBL" id="MFC1408331.1"/>
    </source>
</evidence>
<protein>
    <submittedName>
        <fullName evidence="1">Uncharacterized protein</fullName>
    </submittedName>
</protein>
<organism evidence="1 2">
    <name type="scientific">Streptacidiphilus alkalitolerans</name>
    <dbReference type="NCBI Taxonomy" id="3342712"/>
    <lineage>
        <taxon>Bacteria</taxon>
        <taxon>Bacillati</taxon>
        <taxon>Actinomycetota</taxon>
        <taxon>Actinomycetes</taxon>
        <taxon>Kitasatosporales</taxon>
        <taxon>Streptomycetaceae</taxon>
        <taxon>Streptacidiphilus</taxon>
    </lineage>
</organism>
<comment type="caution">
    <text evidence="1">The sequence shown here is derived from an EMBL/GenBank/DDBJ whole genome shotgun (WGS) entry which is preliminary data.</text>
</comment>
<gene>
    <name evidence="1" type="ORF">ACEZDG_03435</name>
</gene>
<dbReference type="Proteomes" id="UP001592582">
    <property type="component" value="Unassembled WGS sequence"/>
</dbReference>
<proteinExistence type="predicted"/>
<keyword evidence="2" id="KW-1185">Reference proteome</keyword>
<dbReference type="EMBL" id="JBHEZX010000001">
    <property type="protein sequence ID" value="MFC1408331.1"/>
    <property type="molecule type" value="Genomic_DNA"/>
</dbReference>
<name>A0ABV6V3N2_9ACTN</name>